<evidence type="ECO:0000313" key="2">
    <source>
        <dbReference type="Proteomes" id="UP001203342"/>
    </source>
</evidence>
<dbReference type="Proteomes" id="UP001203342">
    <property type="component" value="Unassembled WGS sequence"/>
</dbReference>
<dbReference type="NCBIfam" id="TIGR03696">
    <property type="entry name" value="Rhs_assc_core"/>
    <property type="match status" value="1"/>
</dbReference>
<protein>
    <recommendedName>
        <fullName evidence="3">RHS repeat-associated core domain-containing protein</fullName>
    </recommendedName>
</protein>
<dbReference type="Gene3D" id="2.180.10.10">
    <property type="entry name" value="RHS repeat-associated core"/>
    <property type="match status" value="1"/>
</dbReference>
<proteinExistence type="predicted"/>
<dbReference type="EMBL" id="JAMLJN010000001">
    <property type="protein sequence ID" value="MCL9768857.1"/>
    <property type="molecule type" value="Genomic_DNA"/>
</dbReference>
<organism evidence="1 2">
    <name type="scientific">Flavobacterium fragile</name>
    <dbReference type="NCBI Taxonomy" id="2949085"/>
    <lineage>
        <taxon>Bacteria</taxon>
        <taxon>Pseudomonadati</taxon>
        <taxon>Bacteroidota</taxon>
        <taxon>Flavobacteriia</taxon>
        <taxon>Flavobacteriales</taxon>
        <taxon>Flavobacteriaceae</taxon>
        <taxon>Flavobacterium</taxon>
    </lineage>
</organism>
<dbReference type="PANTHER" id="PTHR32305:SF15">
    <property type="entry name" value="PROTEIN RHSA-RELATED"/>
    <property type="match status" value="1"/>
</dbReference>
<dbReference type="InterPro" id="IPR050708">
    <property type="entry name" value="T6SS_VgrG/RHS"/>
</dbReference>
<dbReference type="InterPro" id="IPR022385">
    <property type="entry name" value="Rhs_assc_core"/>
</dbReference>
<evidence type="ECO:0000313" key="1">
    <source>
        <dbReference type="EMBL" id="MCL9768857.1"/>
    </source>
</evidence>
<accession>A0ABT0TD98</accession>
<reference evidence="1 2" key="1">
    <citation type="submission" date="2022-05" db="EMBL/GenBank/DDBJ databases">
        <title>Flavobacterium sp., isolated from activated sludge.</title>
        <authorList>
            <person name="Ran Q."/>
        </authorList>
    </citation>
    <scope>NUCLEOTIDE SEQUENCE [LARGE SCALE GENOMIC DNA]</scope>
    <source>
        <strain evidence="1 2">HXWNR69</strain>
    </source>
</reference>
<name>A0ABT0TD98_9FLAO</name>
<sequence>MYDYGARNYDPALGRWMNFDPKAEQSRRWSPYNYAYNNPLVFVDPDGMQADDWIGVKVANNTYRPEWRDNVTGKGDKDIGKGNIYIGKSGQINATDGKTYELNANGKAYLAEPTVAKTTTEEKNVKLDNGVSPEISAATENIPEQNSSNCEIDTEKINQVSSGLSLANDVKSTLLTAAGVVDDLGKYSTALKVIGVGTGALQAIDSGVKMYDSISNGELPSVRDTVSFIGGMVSVGTTFRKLSNPVEISIGVAQIAWALYTSATEPEKKQ</sequence>
<gene>
    <name evidence="1" type="ORF">NAT47_00330</name>
</gene>
<keyword evidence="2" id="KW-1185">Reference proteome</keyword>
<evidence type="ECO:0008006" key="3">
    <source>
        <dbReference type="Google" id="ProtNLM"/>
    </source>
</evidence>
<comment type="caution">
    <text evidence="1">The sequence shown here is derived from an EMBL/GenBank/DDBJ whole genome shotgun (WGS) entry which is preliminary data.</text>
</comment>
<dbReference type="PANTHER" id="PTHR32305">
    <property type="match status" value="1"/>
</dbReference>